<keyword evidence="1" id="KW-0175">Coiled coil</keyword>
<feature type="compositionally biased region" description="Polar residues" evidence="2">
    <location>
        <begin position="311"/>
        <end position="335"/>
    </location>
</feature>
<dbReference type="PANTHER" id="PTHR31099">
    <property type="entry name" value="OS06G0165300 PROTEIN"/>
    <property type="match status" value="1"/>
</dbReference>
<name>A0ABU6Z2Q1_9FABA</name>
<reference evidence="3 4" key="1">
    <citation type="journal article" date="2023" name="Plants (Basel)">
        <title>Bridging the Gap: Combining Genomics and Transcriptomics Approaches to Understand Stylosanthes scabra, an Orphan Legume from the Brazilian Caatinga.</title>
        <authorList>
            <person name="Ferreira-Neto J.R.C."/>
            <person name="da Silva M.D."/>
            <person name="Binneck E."/>
            <person name="de Melo N.F."/>
            <person name="da Silva R.H."/>
            <person name="de Melo A.L.T.M."/>
            <person name="Pandolfi V."/>
            <person name="Bustamante F.O."/>
            <person name="Brasileiro-Vidal A.C."/>
            <person name="Benko-Iseppon A.M."/>
        </authorList>
    </citation>
    <scope>NUCLEOTIDE SEQUENCE [LARGE SCALE GENOMIC DNA]</scope>
    <source>
        <tissue evidence="3">Leaves</tissue>
    </source>
</reference>
<keyword evidence="4" id="KW-1185">Reference proteome</keyword>
<dbReference type="EMBL" id="JASCZI010271891">
    <property type="protein sequence ID" value="MED6216897.1"/>
    <property type="molecule type" value="Genomic_DNA"/>
</dbReference>
<evidence type="ECO:0000313" key="3">
    <source>
        <dbReference type="EMBL" id="MED6216897.1"/>
    </source>
</evidence>
<protein>
    <submittedName>
        <fullName evidence="3">Uncharacterized protein</fullName>
    </submittedName>
</protein>
<feature type="region of interest" description="Disordered" evidence="2">
    <location>
        <begin position="282"/>
        <end position="344"/>
    </location>
</feature>
<gene>
    <name evidence="3" type="ORF">PIB30_012358</name>
</gene>
<organism evidence="3 4">
    <name type="scientific">Stylosanthes scabra</name>
    <dbReference type="NCBI Taxonomy" id="79078"/>
    <lineage>
        <taxon>Eukaryota</taxon>
        <taxon>Viridiplantae</taxon>
        <taxon>Streptophyta</taxon>
        <taxon>Embryophyta</taxon>
        <taxon>Tracheophyta</taxon>
        <taxon>Spermatophyta</taxon>
        <taxon>Magnoliopsida</taxon>
        <taxon>eudicotyledons</taxon>
        <taxon>Gunneridae</taxon>
        <taxon>Pentapetalae</taxon>
        <taxon>rosids</taxon>
        <taxon>fabids</taxon>
        <taxon>Fabales</taxon>
        <taxon>Fabaceae</taxon>
        <taxon>Papilionoideae</taxon>
        <taxon>50 kb inversion clade</taxon>
        <taxon>dalbergioids sensu lato</taxon>
        <taxon>Dalbergieae</taxon>
        <taxon>Pterocarpus clade</taxon>
        <taxon>Stylosanthes</taxon>
    </lineage>
</organism>
<feature type="coiled-coil region" evidence="1">
    <location>
        <begin position="416"/>
        <end position="483"/>
    </location>
</feature>
<evidence type="ECO:0000256" key="1">
    <source>
        <dbReference type="SAM" id="Coils"/>
    </source>
</evidence>
<dbReference type="Proteomes" id="UP001341840">
    <property type="component" value="Unassembled WGS sequence"/>
</dbReference>
<evidence type="ECO:0000313" key="4">
    <source>
        <dbReference type="Proteomes" id="UP001341840"/>
    </source>
</evidence>
<proteinExistence type="predicted"/>
<accession>A0ABU6Z2Q1</accession>
<dbReference type="PANTHER" id="PTHR31099:SF49">
    <property type="entry name" value="MYOSIN HEAVY CHAIN-LIKE PROTEIN"/>
    <property type="match status" value="1"/>
</dbReference>
<comment type="caution">
    <text evidence="3">The sequence shown here is derived from an EMBL/GenBank/DDBJ whole genome shotgun (WGS) entry which is preliminary data.</text>
</comment>
<evidence type="ECO:0000256" key="2">
    <source>
        <dbReference type="SAM" id="MobiDB-lite"/>
    </source>
</evidence>
<sequence length="580" mass="67008">MARGDVNVRPSTVPEDMDWVDDLVLLLQSVMDEELIAKFRESHAVCGTVSEESQYELVPPNSEERVCYYNLLYPEERHFIYMYECLFSKLGVRVPFTQFEQDVLCECRVAPSQLHSNSWGFMKAFQTACWYLHLGLSLRAFFYFFHLTQPFSSKKKSQWSSLRAREGRRIFTLYEESFHNFKNYYFNLRAVEGVRPFYENERGEYQFRLYWYSGPECPKYDFEDLDETDQEIVTVLSQCCARAPFNTKTLLTRSPSYIRTELEKMTNNSDAYKRMRARKKNQANRLVAAASGSKEPPKNTADPINKVSPPGSENQPVDNQAESKVPTSQANPSDSTAEKSKLKKRKAFGHSYGSVFSSDFDAVGFTDEFIMENSRIAMDEAGLKSNLEFIMKAGIKAAGISRALQKKLTECPPTSRAELEQLREKAELAKKKKSAKEADRLKKKAEAEATELRKKVENLEVDLAKQKEEYEELEDDSIKSNDNIVENLRLQAKILVPTLKVHLLHPDNYVAGNQIVWCIDLLPESGVISLKRKRPRLVMPRSRSLRPESMMLRRLPLFSFPFFSDLLFLIKLFWRPLSLL</sequence>